<sequence>MDKKVKRYYQLKLSQKEIEHELSELRSEILNHCAEEDVSELDVGSYRVKLVFQERKEYDDAKLYEALPDLEVWRMLSKPDPSKITSLIKLNVISEDSIRDTFSIKYVTLLQVDKE</sequence>
<dbReference type="Proteomes" id="UP000659344">
    <property type="component" value="Unassembled WGS sequence"/>
</dbReference>
<proteinExistence type="predicted"/>
<dbReference type="EMBL" id="BMFT01000001">
    <property type="protein sequence ID" value="GGH10517.1"/>
    <property type="molecule type" value="Genomic_DNA"/>
</dbReference>
<accession>A0ABQ1Y378</accession>
<dbReference type="RefSeq" id="WP_188534955.1">
    <property type="nucleotide sequence ID" value="NZ_BMFT01000001.1"/>
</dbReference>
<comment type="caution">
    <text evidence="1">The sequence shown here is derived from an EMBL/GenBank/DDBJ whole genome shotgun (WGS) entry which is preliminary data.</text>
</comment>
<reference evidence="2" key="1">
    <citation type="journal article" date="2019" name="Int. J. Syst. Evol. Microbiol.">
        <title>The Global Catalogue of Microorganisms (GCM) 10K type strain sequencing project: providing services to taxonomists for standard genome sequencing and annotation.</title>
        <authorList>
            <consortium name="The Broad Institute Genomics Platform"/>
            <consortium name="The Broad Institute Genome Sequencing Center for Infectious Disease"/>
            <person name="Wu L."/>
            <person name="Ma J."/>
        </authorList>
    </citation>
    <scope>NUCLEOTIDE SEQUENCE [LARGE SCALE GENOMIC DNA]</scope>
    <source>
        <strain evidence="2">CGMCC 1.12769</strain>
    </source>
</reference>
<keyword evidence="2" id="KW-1185">Reference proteome</keyword>
<evidence type="ECO:0000313" key="2">
    <source>
        <dbReference type="Proteomes" id="UP000659344"/>
    </source>
</evidence>
<name>A0ABQ1Y378_9BACL</name>
<gene>
    <name evidence="1" type="ORF">GCM10008013_01980</name>
</gene>
<evidence type="ECO:0000313" key="1">
    <source>
        <dbReference type="EMBL" id="GGH10517.1"/>
    </source>
</evidence>
<protein>
    <submittedName>
        <fullName evidence="1">Uncharacterized protein</fullName>
    </submittedName>
</protein>
<organism evidence="1 2">
    <name type="scientific">Paenibacillus segetis</name>
    <dbReference type="NCBI Taxonomy" id="1325360"/>
    <lineage>
        <taxon>Bacteria</taxon>
        <taxon>Bacillati</taxon>
        <taxon>Bacillota</taxon>
        <taxon>Bacilli</taxon>
        <taxon>Bacillales</taxon>
        <taxon>Paenibacillaceae</taxon>
        <taxon>Paenibacillus</taxon>
    </lineage>
</organism>